<dbReference type="FunFam" id="1.10.3470.10:FF:000001">
    <property type="entry name" value="Vitamin B12 ABC transporter permease BtuC"/>
    <property type="match status" value="1"/>
</dbReference>
<keyword evidence="7 8" id="KW-0472">Membrane</keyword>
<name>H8GJ29_METAL</name>
<feature type="transmembrane region" description="Helical" evidence="8">
    <location>
        <begin position="266"/>
        <end position="290"/>
    </location>
</feature>
<evidence type="ECO:0000313" key="10">
    <source>
        <dbReference type="Proteomes" id="UP000005090"/>
    </source>
</evidence>
<dbReference type="Pfam" id="PF01032">
    <property type="entry name" value="FecCD"/>
    <property type="match status" value="1"/>
</dbReference>
<evidence type="ECO:0000256" key="1">
    <source>
        <dbReference type="ARBA" id="ARBA00004651"/>
    </source>
</evidence>
<evidence type="ECO:0000256" key="2">
    <source>
        <dbReference type="ARBA" id="ARBA00007935"/>
    </source>
</evidence>
<feature type="transmembrane region" description="Helical" evidence="8">
    <location>
        <begin position="134"/>
        <end position="160"/>
    </location>
</feature>
<organism evidence="9 10">
    <name type="scientific">Methylomicrobium album BG8</name>
    <dbReference type="NCBI Taxonomy" id="686340"/>
    <lineage>
        <taxon>Bacteria</taxon>
        <taxon>Pseudomonadati</taxon>
        <taxon>Pseudomonadota</taxon>
        <taxon>Gammaproteobacteria</taxon>
        <taxon>Methylococcales</taxon>
        <taxon>Methylococcaceae</taxon>
        <taxon>Methylomicrobium</taxon>
    </lineage>
</organism>
<dbReference type="GO" id="GO:0022857">
    <property type="term" value="F:transmembrane transporter activity"/>
    <property type="evidence" value="ECO:0007669"/>
    <property type="project" value="InterPro"/>
</dbReference>
<accession>H8GJ29</accession>
<dbReference type="GO" id="GO:0005886">
    <property type="term" value="C:plasma membrane"/>
    <property type="evidence" value="ECO:0007669"/>
    <property type="project" value="UniProtKB-SubCell"/>
</dbReference>
<protein>
    <submittedName>
        <fullName evidence="9">ABC-type Fe3+-siderophore transport system, permease component</fullName>
    </submittedName>
</protein>
<feature type="transmembrane region" description="Helical" evidence="8">
    <location>
        <begin position="81"/>
        <end position="102"/>
    </location>
</feature>
<keyword evidence="5 8" id="KW-0812">Transmembrane</keyword>
<dbReference type="InterPro" id="IPR037294">
    <property type="entry name" value="ABC_BtuC-like"/>
</dbReference>
<feature type="transmembrane region" description="Helical" evidence="8">
    <location>
        <begin position="21"/>
        <end position="48"/>
    </location>
</feature>
<dbReference type="Proteomes" id="UP000005090">
    <property type="component" value="Chromosome"/>
</dbReference>
<gene>
    <name evidence="9" type="ORF">Metal_3899</name>
</gene>
<dbReference type="Gene3D" id="1.10.3470.10">
    <property type="entry name" value="ABC transporter involved in vitamin B12 uptake, BtuC"/>
    <property type="match status" value="1"/>
</dbReference>
<evidence type="ECO:0000256" key="7">
    <source>
        <dbReference type="ARBA" id="ARBA00023136"/>
    </source>
</evidence>
<reference evidence="9 10" key="1">
    <citation type="journal article" date="2013" name="Genome Announc.">
        <title>Genome Sequence of the Obligate Gammaproteobacterial Methanotroph Methylomicrobium album Strain BG8.</title>
        <authorList>
            <person name="Kits K.D."/>
            <person name="Kalyuzhnaya M.G."/>
            <person name="Klotz M.G."/>
            <person name="Jetten M.S."/>
            <person name="Op den Camp H.J."/>
            <person name="Vuilleumier S."/>
            <person name="Bringel F."/>
            <person name="Dispirito A.A."/>
            <person name="Murrell J.C."/>
            <person name="Bruce D."/>
            <person name="Cheng J.F."/>
            <person name="Copeland A."/>
            <person name="Goodwin L."/>
            <person name="Hauser L."/>
            <person name="Lajus A."/>
            <person name="Land M.L."/>
            <person name="Lapidus A."/>
            <person name="Lucas S."/>
            <person name="Medigue C."/>
            <person name="Pitluck S."/>
            <person name="Woyke T."/>
            <person name="Zeytun A."/>
            <person name="Stein L.Y."/>
        </authorList>
    </citation>
    <scope>NUCLEOTIDE SEQUENCE [LARGE SCALE GENOMIC DNA]</scope>
    <source>
        <strain evidence="9 10">BG8</strain>
    </source>
</reference>
<evidence type="ECO:0000313" key="9">
    <source>
        <dbReference type="EMBL" id="EIC31536.1"/>
    </source>
</evidence>
<sequence length="356" mass="36025">MNAVPIRPHAFRTASGHLRAGVFLAVLGGLLLAVNLIAVGIGAMPVGWRELLAWPGNPLGLDADLSEQARAVLLYIRLPRIVLALLAGAGLAMCGAALQALFRNPLADPGLLGISSGAALGAGLMIVAGPGGTLAFLGGLAVPLAAFLGALAATAGVLLLTGRQARWAPSTTLLAGIAVNALAGAGVGLLSYLADDAALRNLTFWTLGSLSGATWPVLLPVALLTVPALWGLRRQAAVLNILLLGEAEAGHVGVDVRRLKRQVITLSALAVGALVAVTGIIGFLGLVAPHLVRLSIGPDHRVLLPGAALAGALLLGCADLGARTLAAPAELPIGLLTAFIGGPFFLWLLRRQDVGE</sequence>
<feature type="transmembrane region" description="Helical" evidence="8">
    <location>
        <begin position="109"/>
        <end position="128"/>
    </location>
</feature>
<dbReference type="CDD" id="cd06550">
    <property type="entry name" value="TM_ABC_iron-siderophores_like"/>
    <property type="match status" value="1"/>
</dbReference>
<dbReference type="STRING" id="686340.Metal_3899"/>
<evidence type="ECO:0000256" key="8">
    <source>
        <dbReference type="SAM" id="Phobius"/>
    </source>
</evidence>
<feature type="transmembrane region" description="Helical" evidence="8">
    <location>
        <begin position="213"/>
        <end position="232"/>
    </location>
</feature>
<dbReference type="AlphaFoldDB" id="H8GJ29"/>
<feature type="transmembrane region" description="Helical" evidence="8">
    <location>
        <begin position="329"/>
        <end position="349"/>
    </location>
</feature>
<keyword evidence="6 8" id="KW-1133">Transmembrane helix</keyword>
<dbReference type="PANTHER" id="PTHR30472">
    <property type="entry name" value="FERRIC ENTEROBACTIN TRANSPORT SYSTEM PERMEASE PROTEIN"/>
    <property type="match status" value="1"/>
</dbReference>
<dbReference type="RefSeq" id="WP_005374953.1">
    <property type="nucleotide sequence ID" value="NZ_CM001475.1"/>
</dbReference>
<keyword evidence="4" id="KW-1003">Cell membrane</keyword>
<comment type="subcellular location">
    <subcellularLocation>
        <location evidence="1">Cell membrane</location>
        <topology evidence="1">Multi-pass membrane protein</topology>
    </subcellularLocation>
</comment>
<evidence type="ECO:0000256" key="3">
    <source>
        <dbReference type="ARBA" id="ARBA00022448"/>
    </source>
</evidence>
<dbReference type="GO" id="GO:0033214">
    <property type="term" value="P:siderophore-iron import into cell"/>
    <property type="evidence" value="ECO:0007669"/>
    <property type="project" value="TreeGrafter"/>
</dbReference>
<evidence type="ECO:0000256" key="4">
    <source>
        <dbReference type="ARBA" id="ARBA00022475"/>
    </source>
</evidence>
<dbReference type="PANTHER" id="PTHR30472:SF25">
    <property type="entry name" value="ABC TRANSPORTER PERMEASE PROTEIN MJ0876-RELATED"/>
    <property type="match status" value="1"/>
</dbReference>
<keyword evidence="10" id="KW-1185">Reference proteome</keyword>
<evidence type="ECO:0000256" key="6">
    <source>
        <dbReference type="ARBA" id="ARBA00022989"/>
    </source>
</evidence>
<dbReference type="eggNOG" id="COG0609">
    <property type="taxonomic scope" value="Bacteria"/>
</dbReference>
<proteinExistence type="inferred from homology"/>
<dbReference type="EMBL" id="CM001475">
    <property type="protein sequence ID" value="EIC31536.1"/>
    <property type="molecule type" value="Genomic_DNA"/>
</dbReference>
<keyword evidence="3" id="KW-0813">Transport</keyword>
<dbReference type="HOGENOM" id="CLU_013016_0_3_6"/>
<dbReference type="SUPFAM" id="SSF81345">
    <property type="entry name" value="ABC transporter involved in vitamin B12 uptake, BtuC"/>
    <property type="match status" value="1"/>
</dbReference>
<dbReference type="InterPro" id="IPR000522">
    <property type="entry name" value="ABC_transptr_permease_BtuC"/>
</dbReference>
<comment type="similarity">
    <text evidence="2">Belongs to the binding-protein-dependent transport system permease family. FecCD subfamily.</text>
</comment>
<evidence type="ECO:0000256" key="5">
    <source>
        <dbReference type="ARBA" id="ARBA00022692"/>
    </source>
</evidence>
<feature type="transmembrane region" description="Helical" evidence="8">
    <location>
        <begin position="172"/>
        <end position="193"/>
    </location>
</feature>